<gene>
    <name evidence="3" type="ORF">ATL31_3119</name>
</gene>
<feature type="region of interest" description="Disordered" evidence="1">
    <location>
        <begin position="496"/>
        <end position="535"/>
    </location>
</feature>
<name>A0A2N3YN25_9MICO</name>
<dbReference type="Proteomes" id="UP000233781">
    <property type="component" value="Unassembled WGS sequence"/>
</dbReference>
<reference evidence="3 4" key="1">
    <citation type="submission" date="2017-12" db="EMBL/GenBank/DDBJ databases">
        <title>Sequencing the genomes of 1000 Actinobacteria strains.</title>
        <authorList>
            <person name="Klenk H.-P."/>
        </authorList>
    </citation>
    <scope>NUCLEOTIDE SEQUENCE [LARGE SCALE GENOMIC DNA]</scope>
    <source>
        <strain evidence="3 4">DSM 12806</strain>
    </source>
</reference>
<dbReference type="InterPro" id="IPR003615">
    <property type="entry name" value="HNH_nuc"/>
</dbReference>
<dbReference type="AlphaFoldDB" id="A0A2N3YN25"/>
<proteinExistence type="predicted"/>
<keyword evidence="4" id="KW-1185">Reference proteome</keyword>
<evidence type="ECO:0000313" key="3">
    <source>
        <dbReference type="EMBL" id="PKW28257.1"/>
    </source>
</evidence>
<feature type="domain" description="HNH nuclease" evidence="2">
    <location>
        <begin position="439"/>
        <end position="490"/>
    </location>
</feature>
<evidence type="ECO:0000256" key="1">
    <source>
        <dbReference type="SAM" id="MobiDB-lite"/>
    </source>
</evidence>
<dbReference type="CDD" id="cd00085">
    <property type="entry name" value="HNHc"/>
    <property type="match status" value="1"/>
</dbReference>
<feature type="compositionally biased region" description="Basic and acidic residues" evidence="1">
    <location>
        <begin position="517"/>
        <end position="529"/>
    </location>
</feature>
<dbReference type="SMART" id="SM00507">
    <property type="entry name" value="HNHc"/>
    <property type="match status" value="1"/>
</dbReference>
<organism evidence="3 4">
    <name type="scientific">Phycicoccus duodecadis</name>
    <dbReference type="NCBI Taxonomy" id="173053"/>
    <lineage>
        <taxon>Bacteria</taxon>
        <taxon>Bacillati</taxon>
        <taxon>Actinomycetota</taxon>
        <taxon>Actinomycetes</taxon>
        <taxon>Micrococcales</taxon>
        <taxon>Intrasporangiaceae</taxon>
        <taxon>Phycicoccus</taxon>
    </lineage>
</organism>
<protein>
    <submittedName>
        <fullName evidence="3">Uncharacterized protein DUF222</fullName>
    </submittedName>
</protein>
<evidence type="ECO:0000259" key="2">
    <source>
        <dbReference type="SMART" id="SM00507"/>
    </source>
</evidence>
<evidence type="ECO:0000313" key="4">
    <source>
        <dbReference type="Proteomes" id="UP000233781"/>
    </source>
</evidence>
<sequence length="535" mass="56971">MIEAEKGSEPASTPIREPPDGFNIVLLQAYTGRGILAIARVFGYHCSMDRGRLSSRIAAARAEVAALGRELAEHGRSLDAGECYELAGEAQKLANAADGLVSVSAALGARVEVRLSGDGPVERTHAVGYVDQMAPSLVALEAGLTEGLAGRKVHLGAALGERFPLVRDRVLAGDVAAATAHKVVDACAGLDVEACGRVDAEVSGRLADLDPAQVTAHVRRVATRVAADQVAAQVAKTRRTRTVEVRPGPDGLTDVYALLPTATVAAAWAATEQLASEYRQVDDTLTLSEARADAFGDLLLRNVTVSASVTLGVPVVTDRPAPEPATVETIEVPWADDDTVIDAYTGEETRFADLPPEAQRLFETTTMTVDPDLTPVPMAQVSPGFAVSGTQLPGLGWVDAATVANLLKTLPMDVARAVLDADNGTLASLTTSAYRPPRAMRDFVTTRDGTCRMWGCPRRAEYTDLDHTKPWPDGATSPTDLACLCRRHHRLKQQGRWRPTLDPDGTLTWTSPSGTRRVTEPTHRIHVPADDAPPF</sequence>
<comment type="caution">
    <text evidence="3">The sequence shown here is derived from an EMBL/GenBank/DDBJ whole genome shotgun (WGS) entry which is preliminary data.</text>
</comment>
<dbReference type="EMBL" id="PJNE01000001">
    <property type="protein sequence ID" value="PKW28257.1"/>
    <property type="molecule type" value="Genomic_DNA"/>
</dbReference>
<feature type="compositionally biased region" description="Polar residues" evidence="1">
    <location>
        <begin position="507"/>
        <end position="516"/>
    </location>
</feature>
<accession>A0A2N3YN25</accession>